<proteinExistence type="predicted"/>
<organism evidence="2">
    <name type="scientific">Thiolapillus brandeum</name>
    <dbReference type="NCBI Taxonomy" id="1076588"/>
    <lineage>
        <taxon>Bacteria</taxon>
        <taxon>Pseudomonadati</taxon>
        <taxon>Pseudomonadota</taxon>
        <taxon>Gammaproteobacteria</taxon>
        <taxon>Chromatiales</taxon>
        <taxon>Sedimenticolaceae</taxon>
        <taxon>Thiolapillus</taxon>
    </lineage>
</organism>
<sequence>MDELVDALLRPDAWPFPVTSVEHLETHISHLFLVEGFVYKVKKPVDLGFLDFSTLEKRRFYCDEELRLNSRMAPGLYLARVQIVRDERGFHVEGEGEAVEYAVKMRRFDQSCLFDRLPLGDGHIDALAERVAAFHAALPPAPEEAEWGRPEKVWFPMEQNFRQIRELGLFPELAGRLERLQERALQAFEALRPWLWRRRAQGWIRECHGDMHLGNIAWVEGEVMVFDGIEFNADLRWIDTANDIAFLLMDLERRGMERLAWRFLNRYLERTGDYEGVPLLAFYKGYRAMVRAKVAAIRLIQEGPGSEGTKQEFADYLEYAEQCLEPAGRPGLCITFGLSGSGKSHFCRELREQLGLIHLRSDLERKRLFGLAPEADSRSAVEGGIYTPEATEQTYGRLEELAGMLLKAGYSVVVDATFLEAAR</sequence>
<reference evidence="2" key="1">
    <citation type="journal article" date="2020" name="mSystems">
        <title>Genome- and Community-Level Interaction Insights into Carbon Utilization and Element Cycling Functions of Hydrothermarchaeota in Hydrothermal Sediment.</title>
        <authorList>
            <person name="Zhou Z."/>
            <person name="Liu Y."/>
            <person name="Xu W."/>
            <person name="Pan J."/>
            <person name="Luo Z.H."/>
            <person name="Li M."/>
        </authorList>
    </citation>
    <scope>NUCLEOTIDE SEQUENCE [LARGE SCALE GENOMIC DNA]</scope>
    <source>
        <strain evidence="2">HyVt-535</strain>
    </source>
</reference>
<dbReference type="EMBL" id="DROM01000123">
    <property type="protein sequence ID" value="HHH12975.1"/>
    <property type="molecule type" value="Genomic_DNA"/>
</dbReference>
<dbReference type="Proteomes" id="UP000886100">
    <property type="component" value="Unassembled WGS sequence"/>
</dbReference>
<accession>A0A7C5IYL3</accession>
<feature type="domain" description="Aminoglycoside phosphotransferase" evidence="1">
    <location>
        <begin position="122"/>
        <end position="276"/>
    </location>
</feature>
<feature type="non-terminal residue" evidence="2">
    <location>
        <position position="423"/>
    </location>
</feature>
<dbReference type="InterPro" id="IPR002575">
    <property type="entry name" value="Aminoglycoside_PTrfase"/>
</dbReference>
<dbReference type="Pfam" id="PF13671">
    <property type="entry name" value="AAA_33"/>
    <property type="match status" value="1"/>
</dbReference>
<comment type="caution">
    <text evidence="2">The sequence shown here is derived from an EMBL/GenBank/DDBJ whole genome shotgun (WGS) entry which is preliminary data.</text>
</comment>
<dbReference type="Gene3D" id="3.90.1200.10">
    <property type="match status" value="1"/>
</dbReference>
<dbReference type="PANTHER" id="PTHR43883:SF1">
    <property type="entry name" value="GLUCONOKINASE"/>
    <property type="match status" value="1"/>
</dbReference>
<dbReference type="AlphaFoldDB" id="A0A7C5IYL3"/>
<protein>
    <recommendedName>
        <fullName evidence="1">Aminoglycoside phosphotransferase domain-containing protein</fullName>
    </recommendedName>
</protein>
<dbReference type="PANTHER" id="PTHR43883">
    <property type="entry name" value="SLR0207 PROTEIN"/>
    <property type="match status" value="1"/>
</dbReference>
<name>A0A7C5IYL3_9GAMM</name>
<evidence type="ECO:0000259" key="1">
    <source>
        <dbReference type="Pfam" id="PF01636"/>
    </source>
</evidence>
<dbReference type="InterPro" id="IPR052732">
    <property type="entry name" value="Cell-binding_unc_protein"/>
</dbReference>
<evidence type="ECO:0000313" key="2">
    <source>
        <dbReference type="EMBL" id="HHH12975.1"/>
    </source>
</evidence>
<gene>
    <name evidence="2" type="ORF">ENJ98_01950</name>
</gene>
<dbReference type="InterPro" id="IPR011009">
    <property type="entry name" value="Kinase-like_dom_sf"/>
</dbReference>
<dbReference type="Gene3D" id="3.40.50.300">
    <property type="entry name" value="P-loop containing nucleotide triphosphate hydrolases"/>
    <property type="match status" value="1"/>
</dbReference>
<dbReference type="SUPFAM" id="SSF52540">
    <property type="entry name" value="P-loop containing nucleoside triphosphate hydrolases"/>
    <property type="match status" value="1"/>
</dbReference>
<dbReference type="InterPro" id="IPR027417">
    <property type="entry name" value="P-loop_NTPase"/>
</dbReference>
<dbReference type="Pfam" id="PF01636">
    <property type="entry name" value="APH"/>
    <property type="match status" value="1"/>
</dbReference>
<dbReference type="SUPFAM" id="SSF56112">
    <property type="entry name" value="Protein kinase-like (PK-like)"/>
    <property type="match status" value="1"/>
</dbReference>